<sequence length="68" mass="6893">MAVLVIASVGVVSLVHLSAGCLQGGAAAVLAASIFRFGTYTIAEAKQHMAKAGIPTRLDAHPAAPRTH</sequence>
<gene>
    <name evidence="1" type="ORF">NS365_21015</name>
</gene>
<comment type="caution">
    <text evidence="1">The sequence shown here is derived from an EMBL/GenBank/DDBJ whole genome shotgun (WGS) entry which is preliminary data.</text>
</comment>
<dbReference type="EMBL" id="LDQA01000069">
    <property type="protein sequence ID" value="KTR02721.1"/>
    <property type="molecule type" value="Genomic_DNA"/>
</dbReference>
<evidence type="ECO:0000313" key="2">
    <source>
        <dbReference type="Proteomes" id="UP000078529"/>
    </source>
</evidence>
<evidence type="ECO:0000313" key="1">
    <source>
        <dbReference type="EMBL" id="KTR02721.1"/>
    </source>
</evidence>
<dbReference type="SUPFAM" id="SSF51366">
    <property type="entry name" value="Ribulose-phoshate binding barrel"/>
    <property type="match status" value="1"/>
</dbReference>
<dbReference type="InterPro" id="IPR013785">
    <property type="entry name" value="Aldolase_TIM"/>
</dbReference>
<dbReference type="PATRIC" id="fig|401562.4.peg.4244"/>
<dbReference type="AlphaFoldDB" id="A0A175RH79"/>
<dbReference type="Proteomes" id="UP000078529">
    <property type="component" value="Unassembled WGS sequence"/>
</dbReference>
<keyword evidence="2" id="KW-1185">Reference proteome</keyword>
<organism evidence="1 2">
    <name type="scientific">Aureimonas ureilytica</name>
    <dbReference type="NCBI Taxonomy" id="401562"/>
    <lineage>
        <taxon>Bacteria</taxon>
        <taxon>Pseudomonadati</taxon>
        <taxon>Pseudomonadota</taxon>
        <taxon>Alphaproteobacteria</taxon>
        <taxon>Hyphomicrobiales</taxon>
        <taxon>Aurantimonadaceae</taxon>
        <taxon>Aureimonas</taxon>
    </lineage>
</organism>
<reference evidence="1 2" key="1">
    <citation type="journal article" date="2016" name="Front. Microbiol.">
        <title>Genomic Resource of Rice Seed Associated Bacteria.</title>
        <authorList>
            <person name="Midha S."/>
            <person name="Bansal K."/>
            <person name="Sharma S."/>
            <person name="Kumar N."/>
            <person name="Patil P.P."/>
            <person name="Chaudhry V."/>
            <person name="Patil P.B."/>
        </authorList>
    </citation>
    <scope>NUCLEOTIDE SEQUENCE [LARGE SCALE GENOMIC DNA]</scope>
    <source>
        <strain evidence="1 2">NS365</strain>
    </source>
</reference>
<name>A0A175RH79_9HYPH</name>
<accession>A0A175RH79</accession>
<protein>
    <submittedName>
        <fullName evidence="1">Uncharacterized protein</fullName>
    </submittedName>
</protein>
<proteinExistence type="predicted"/>
<dbReference type="Gene3D" id="3.20.20.70">
    <property type="entry name" value="Aldolase class I"/>
    <property type="match status" value="1"/>
</dbReference>
<dbReference type="InterPro" id="IPR011060">
    <property type="entry name" value="RibuloseP-bd_barrel"/>
</dbReference>